<evidence type="ECO:0000313" key="2">
    <source>
        <dbReference type="Proteomes" id="UP000236340"/>
    </source>
</evidence>
<comment type="caution">
    <text evidence="1">The sequence shown here is derived from an EMBL/GenBank/DDBJ whole genome shotgun (WGS) entry which is preliminary data.</text>
</comment>
<proteinExistence type="predicted"/>
<dbReference type="EMBL" id="PPFX01000021">
    <property type="protein sequence ID" value="PNU19870.1"/>
    <property type="molecule type" value="Genomic_DNA"/>
</dbReference>
<name>A0A2K2H9G4_9BACT</name>
<protein>
    <submittedName>
        <fullName evidence="1">Uncharacterized protein</fullName>
    </submittedName>
</protein>
<evidence type="ECO:0000313" key="1">
    <source>
        <dbReference type="EMBL" id="PNU19870.1"/>
    </source>
</evidence>
<accession>A0A2K2H9G4</accession>
<organism evidence="1 2">
    <name type="scientific">Geothermobacter hydrogeniphilus</name>
    <dbReference type="NCBI Taxonomy" id="1969733"/>
    <lineage>
        <taxon>Bacteria</taxon>
        <taxon>Pseudomonadati</taxon>
        <taxon>Thermodesulfobacteriota</taxon>
        <taxon>Desulfuromonadia</taxon>
        <taxon>Desulfuromonadales</taxon>
        <taxon>Geothermobacteraceae</taxon>
        <taxon>Geothermobacter</taxon>
    </lineage>
</organism>
<gene>
    <name evidence="1" type="ORF">C2E25_09980</name>
</gene>
<sequence>MTTSPIIESGMTFGPYPEGHCFYIEKSATYKNVQQGVRMAEFLLFRLDNGKPPVILVIEAKSSTPRPETQPNFDAFIEEIREKLVNAFSLGVASCLKRHLQAEEELPEPFKTLDLSAAEFRFVLVVNGHQEAWLPPIQEALKKSLHPAVKTWALPPTSVAVINDELARQHGLILPDNEEAA</sequence>
<dbReference type="OrthoDB" id="582102at2"/>
<dbReference type="RefSeq" id="WP_103115601.1">
    <property type="nucleotide sequence ID" value="NZ_PPFX01000021.1"/>
</dbReference>
<dbReference type="Proteomes" id="UP000236340">
    <property type="component" value="Unassembled WGS sequence"/>
</dbReference>
<dbReference type="AlphaFoldDB" id="A0A2K2H9G4"/>
<reference evidence="1 2" key="1">
    <citation type="journal article" date="2018" name="Genome Announc.">
        <title>Genome Sequence of Geothermobacter sp. HR-1 Iron Reducer from the Loihi Seamount.</title>
        <authorList>
            <person name="Smith H."/>
            <person name="Abuyen K."/>
            <person name="Tremblay J."/>
            <person name="Savalia P."/>
            <person name="Perez-Rodriguez I."/>
            <person name="Emerson D."/>
            <person name="Tully B."/>
            <person name="Amend J."/>
        </authorList>
    </citation>
    <scope>NUCLEOTIDE SEQUENCE [LARGE SCALE GENOMIC DNA]</scope>
    <source>
        <strain evidence="1 2">HR-1</strain>
    </source>
</reference>